<keyword evidence="9" id="KW-1185">Reference proteome</keyword>
<gene>
    <name evidence="8" type="ORF">DXV75_14510</name>
</gene>
<dbReference type="AlphaFoldDB" id="A0A3D8M4H0"/>
<feature type="domain" description="Replication gene A protein-like" evidence="7">
    <location>
        <begin position="142"/>
        <end position="371"/>
    </location>
</feature>
<dbReference type="GO" id="GO:0016787">
    <property type="term" value="F:hydrolase activity"/>
    <property type="evidence" value="ECO:0007669"/>
    <property type="project" value="UniProtKB-KW"/>
</dbReference>
<dbReference type="GO" id="GO:0004519">
    <property type="term" value="F:endonuclease activity"/>
    <property type="evidence" value="ECO:0007669"/>
    <property type="project" value="UniProtKB-KW"/>
</dbReference>
<evidence type="ECO:0000256" key="6">
    <source>
        <dbReference type="ARBA" id="ARBA00022801"/>
    </source>
</evidence>
<evidence type="ECO:0000256" key="3">
    <source>
        <dbReference type="ARBA" id="ARBA00022705"/>
    </source>
</evidence>
<accession>A0A3D8M4H0</accession>
<keyword evidence="4" id="KW-0540">Nuclease</keyword>
<dbReference type="GO" id="GO:0006260">
    <property type="term" value="P:DNA replication"/>
    <property type="evidence" value="ECO:0007669"/>
    <property type="project" value="UniProtKB-KW"/>
</dbReference>
<evidence type="ECO:0000313" key="9">
    <source>
        <dbReference type="Proteomes" id="UP000256561"/>
    </source>
</evidence>
<protein>
    <recommendedName>
        <fullName evidence="7">Replication gene A protein-like domain-containing protein</fullName>
    </recommendedName>
</protein>
<evidence type="ECO:0000256" key="2">
    <source>
        <dbReference type="ARBA" id="ARBA00009260"/>
    </source>
</evidence>
<name>A0A3D8M4H0_9ALTE</name>
<evidence type="ECO:0000256" key="4">
    <source>
        <dbReference type="ARBA" id="ARBA00022722"/>
    </source>
</evidence>
<dbReference type="InterPro" id="IPR008766">
    <property type="entry name" value="Replication_gene_A-like"/>
</dbReference>
<dbReference type="EMBL" id="QRHA01000011">
    <property type="protein sequence ID" value="RDV24424.1"/>
    <property type="molecule type" value="Genomic_DNA"/>
</dbReference>
<keyword evidence="6" id="KW-0378">Hydrolase</keyword>
<sequence>MSNFQEQDDDIYSLVVDAIFESLVSVSVDHFGERKTLNIFNHTVSVHHEAIEMFENDFSVGGIRRAAEKIHSVIHQRILSAGNEDDLEKLKLEIAESYPFLRMHLSKSTWLARIENFTIVRRGLSKLAGKVLLHRQTSSGTESYVSNQIVGNQIHTDSANDAWKNRHNLQSTSYRIPLVREQLEIRAKEIYALSKAMECIAEENGMEWIFLTGTCPPEMHPNPTIGRNNYDETELHNACKWLGDQWKKFRAGLSKNNISMSESTCFGLRTLEPHRDGCPHIHALVFIKKEYIPIVTAEFIKRFDNSQEFFCDGKAIKDKKAKFSTLVKKIDEVEQIKCRKGAWVVKNGRMSGTDGAASPSSYINKYITKHLSSKQGDTAVRVRSWLRVLGVRSYSKFGMSANLTLWKDLRRIKNNPLPSNEKKLMDEIFCHPLMSVSLIEMNKKQSCFKYIYEEKISQFGEKYMKKVGVRILKTNVLFTAIQ</sequence>
<dbReference type="Proteomes" id="UP000256561">
    <property type="component" value="Unassembled WGS sequence"/>
</dbReference>
<organism evidence="8 9">
    <name type="scientific">Alteromonas aestuariivivens</name>
    <dbReference type="NCBI Taxonomy" id="1938339"/>
    <lineage>
        <taxon>Bacteria</taxon>
        <taxon>Pseudomonadati</taxon>
        <taxon>Pseudomonadota</taxon>
        <taxon>Gammaproteobacteria</taxon>
        <taxon>Alteromonadales</taxon>
        <taxon>Alteromonadaceae</taxon>
        <taxon>Alteromonas/Salinimonas group</taxon>
        <taxon>Alteromonas</taxon>
    </lineage>
</organism>
<reference evidence="9" key="1">
    <citation type="submission" date="2018-08" db="EMBL/GenBank/DDBJ databases">
        <authorList>
            <person name="Zhang J."/>
            <person name="Du Z.-J."/>
        </authorList>
    </citation>
    <scope>NUCLEOTIDE SEQUENCE [LARGE SCALE GENOMIC DNA]</scope>
    <source>
        <strain evidence="9">KCTC 52655</strain>
    </source>
</reference>
<evidence type="ECO:0000256" key="5">
    <source>
        <dbReference type="ARBA" id="ARBA00022759"/>
    </source>
</evidence>
<comment type="function">
    <text evidence="1">Possible endonuclease which induces a single-strand cut and initiates DNA replication.</text>
</comment>
<comment type="caution">
    <text evidence="8">The sequence shown here is derived from an EMBL/GenBank/DDBJ whole genome shotgun (WGS) entry which is preliminary data.</text>
</comment>
<evidence type="ECO:0000259" key="7">
    <source>
        <dbReference type="Pfam" id="PF05840"/>
    </source>
</evidence>
<keyword evidence="3" id="KW-0235">DNA replication</keyword>
<dbReference type="Pfam" id="PF05840">
    <property type="entry name" value="Phage_GPA"/>
    <property type="match status" value="1"/>
</dbReference>
<dbReference type="OrthoDB" id="5568266at2"/>
<comment type="similarity">
    <text evidence="2">Belongs to the phage GPA family.</text>
</comment>
<proteinExistence type="inferred from homology"/>
<dbReference type="RefSeq" id="WP_115594152.1">
    <property type="nucleotide sequence ID" value="NZ_QRHA01000011.1"/>
</dbReference>
<evidence type="ECO:0000256" key="1">
    <source>
        <dbReference type="ARBA" id="ARBA00003293"/>
    </source>
</evidence>
<evidence type="ECO:0000313" key="8">
    <source>
        <dbReference type="EMBL" id="RDV24424.1"/>
    </source>
</evidence>
<keyword evidence="5" id="KW-0255">Endonuclease</keyword>